<accession>A0A7Y7PPJ1</accession>
<organism evidence="1 2">
    <name type="scientific">Hymenobacter lapidiphilus</name>
    <dbReference type="NCBI Taxonomy" id="2608003"/>
    <lineage>
        <taxon>Bacteria</taxon>
        <taxon>Pseudomonadati</taxon>
        <taxon>Bacteroidota</taxon>
        <taxon>Cytophagia</taxon>
        <taxon>Cytophagales</taxon>
        <taxon>Hymenobacteraceae</taxon>
        <taxon>Hymenobacter</taxon>
    </lineage>
</organism>
<proteinExistence type="predicted"/>
<dbReference type="AlphaFoldDB" id="A0A7Y7PPJ1"/>
<protein>
    <submittedName>
        <fullName evidence="1">Uncharacterized protein</fullName>
    </submittedName>
</protein>
<keyword evidence="2" id="KW-1185">Reference proteome</keyword>
<evidence type="ECO:0000313" key="2">
    <source>
        <dbReference type="Proteomes" id="UP000565521"/>
    </source>
</evidence>
<dbReference type="Proteomes" id="UP000565521">
    <property type="component" value="Unassembled WGS sequence"/>
</dbReference>
<name>A0A7Y7PPJ1_9BACT</name>
<evidence type="ECO:0000313" key="1">
    <source>
        <dbReference type="EMBL" id="NVO31646.1"/>
    </source>
</evidence>
<reference evidence="1 2" key="1">
    <citation type="submission" date="2020-05" db="EMBL/GenBank/DDBJ databases">
        <title>Hymenobacter terrestris sp. nov. and Hymenobacter lapidiphilus sp. nov., isolated from regoliths in Antarctica.</title>
        <authorList>
            <person name="Sedlacek I."/>
            <person name="Pantucek R."/>
            <person name="Zeman M."/>
            <person name="Holochova P."/>
            <person name="Kralova S."/>
            <person name="Stankova E."/>
            <person name="Sedo O."/>
            <person name="Micenkova L."/>
            <person name="Svec P."/>
            <person name="Gupta V."/>
            <person name="Sood U."/>
            <person name="Korpole U.S."/>
            <person name="Lal R."/>
        </authorList>
    </citation>
    <scope>NUCLEOTIDE SEQUENCE [LARGE SCALE GENOMIC DNA]</scope>
    <source>
        <strain evidence="1 2">P5342</strain>
    </source>
</reference>
<gene>
    <name evidence="1" type="ORF">HW554_10530</name>
</gene>
<dbReference type="RefSeq" id="WP_176908547.1">
    <property type="nucleotide sequence ID" value="NZ_JABKAU010000016.1"/>
</dbReference>
<dbReference type="EMBL" id="JABKAU010000016">
    <property type="protein sequence ID" value="NVO31646.1"/>
    <property type="molecule type" value="Genomic_DNA"/>
</dbReference>
<sequence>MRSLPTPVAPAPVGAGCYYRAVALYAVAPGWAVVCEQREPGSSSYQQTAVARYHTGEAAHQQAQFLNKLAALQARAEALYARPLFAEPFMQPLFAACAALAAASTLNQ</sequence>
<comment type="caution">
    <text evidence="1">The sequence shown here is derived from an EMBL/GenBank/DDBJ whole genome shotgun (WGS) entry which is preliminary data.</text>
</comment>
<dbReference type="PROSITE" id="PS51257">
    <property type="entry name" value="PROKAR_LIPOPROTEIN"/>
    <property type="match status" value="1"/>
</dbReference>